<reference evidence="9 10" key="1">
    <citation type="submission" date="2019-06" db="EMBL/GenBank/DDBJ databases">
        <title>A chromosomal-level reference genome of Carpinus fangiana (Coryloideae, Betulaceae).</title>
        <authorList>
            <person name="Yang X."/>
            <person name="Wang Z."/>
            <person name="Zhang L."/>
            <person name="Hao G."/>
            <person name="Liu J."/>
            <person name="Yang Y."/>
        </authorList>
    </citation>
    <scope>NUCLEOTIDE SEQUENCE [LARGE SCALE GENOMIC DNA]</scope>
    <source>
        <strain evidence="9">Cfa_2016G</strain>
        <tissue evidence="9">Leaf</tissue>
    </source>
</reference>
<evidence type="ECO:0000256" key="1">
    <source>
        <dbReference type="ARBA" id="ARBA00004613"/>
    </source>
</evidence>
<dbReference type="FunFam" id="2.40.70.10:FF:000050">
    <property type="entry name" value="Aspartic proteinase CDR1"/>
    <property type="match status" value="1"/>
</dbReference>
<dbReference type="InterPro" id="IPR032799">
    <property type="entry name" value="TAXi_C"/>
</dbReference>
<dbReference type="GO" id="GO:0005576">
    <property type="term" value="C:extracellular region"/>
    <property type="evidence" value="ECO:0007669"/>
    <property type="project" value="UniProtKB-SubCell"/>
</dbReference>
<accession>A0A5N6RE75</accession>
<dbReference type="FunFam" id="2.40.70.10:FF:000031">
    <property type="entry name" value="Aspartyl protease AED1"/>
    <property type="match status" value="1"/>
</dbReference>
<keyword evidence="7" id="KW-0325">Glycoprotein</keyword>
<protein>
    <recommendedName>
        <fullName evidence="8">Peptidase A1 domain-containing protein</fullName>
    </recommendedName>
</protein>
<keyword evidence="10" id="KW-1185">Reference proteome</keyword>
<dbReference type="GO" id="GO:0006508">
    <property type="term" value="P:proteolysis"/>
    <property type="evidence" value="ECO:0007669"/>
    <property type="project" value="UniProtKB-KW"/>
</dbReference>
<evidence type="ECO:0000313" key="10">
    <source>
        <dbReference type="Proteomes" id="UP000327013"/>
    </source>
</evidence>
<dbReference type="AlphaFoldDB" id="A0A5N6RE75"/>
<evidence type="ECO:0000256" key="4">
    <source>
        <dbReference type="ARBA" id="ARBA00022670"/>
    </source>
</evidence>
<feature type="domain" description="Peptidase A1" evidence="8">
    <location>
        <begin position="86"/>
        <end position="423"/>
    </location>
</feature>
<dbReference type="InterPro" id="IPR051708">
    <property type="entry name" value="Plant_Aspart_Prot_A1"/>
</dbReference>
<keyword evidence="6" id="KW-0378">Hydrolase</keyword>
<dbReference type="OrthoDB" id="2747330at2759"/>
<organism evidence="9 10">
    <name type="scientific">Carpinus fangiana</name>
    <dbReference type="NCBI Taxonomy" id="176857"/>
    <lineage>
        <taxon>Eukaryota</taxon>
        <taxon>Viridiplantae</taxon>
        <taxon>Streptophyta</taxon>
        <taxon>Embryophyta</taxon>
        <taxon>Tracheophyta</taxon>
        <taxon>Spermatophyta</taxon>
        <taxon>Magnoliopsida</taxon>
        <taxon>eudicotyledons</taxon>
        <taxon>Gunneridae</taxon>
        <taxon>Pentapetalae</taxon>
        <taxon>rosids</taxon>
        <taxon>fabids</taxon>
        <taxon>Fagales</taxon>
        <taxon>Betulaceae</taxon>
        <taxon>Carpinus</taxon>
    </lineage>
</organism>
<sequence length="430" mass="46491">MASSTAIIFHSRFIIIASILCNYLVGLLATGSGNGGFTVELIRRDSLEAPFHNANTKRLDTFFPRRLKGVNSKTPQTIVKAYKGQHLMKLSIGTPPVDIYNIADTGSGLSWTQCLPCKGCYKHIYPMFNPRKSSTYSEISCQSDQCHALDTKCTPKNLCEYVYGYADGSTTQGFLAKETVTMTSTTGEKVSANIVFGCGHNNTGTFNDHEMGIIGLGGSVTSFTSQMGAALGSRKFSHCLSPFGTDPNIPSKISFGSGSEVSGNGVVSTPLIQRGDRTAYFVTLKGISVGDKYLSYDPSGAVSEGNVLLDSGTPPMLIPEDLHNRLEAEVKKQISLAPVVDDPELGTQLCYKSAKNLDGPILTLHFEGADMKLSPSNFFIPPPKPGFFCLAVQNWPGFGTIGNFAQSNYLIGYDMEKMMLSFKQTDCTKN</sequence>
<dbReference type="InterPro" id="IPR032861">
    <property type="entry name" value="TAXi_N"/>
</dbReference>
<evidence type="ECO:0000256" key="3">
    <source>
        <dbReference type="ARBA" id="ARBA00022525"/>
    </source>
</evidence>
<dbReference type="CDD" id="cd05476">
    <property type="entry name" value="pepsin_A_like_plant"/>
    <property type="match status" value="1"/>
</dbReference>
<dbReference type="Pfam" id="PF14541">
    <property type="entry name" value="TAXi_C"/>
    <property type="match status" value="1"/>
</dbReference>
<evidence type="ECO:0000256" key="5">
    <source>
        <dbReference type="ARBA" id="ARBA00022750"/>
    </source>
</evidence>
<dbReference type="Proteomes" id="UP000327013">
    <property type="component" value="Chromosome 6"/>
</dbReference>
<dbReference type="Gene3D" id="2.40.70.10">
    <property type="entry name" value="Acid Proteases"/>
    <property type="match status" value="2"/>
</dbReference>
<dbReference type="EMBL" id="CM017326">
    <property type="protein sequence ID" value="KAE8077335.1"/>
    <property type="molecule type" value="Genomic_DNA"/>
</dbReference>
<dbReference type="PANTHER" id="PTHR47967">
    <property type="entry name" value="OS07G0603500 PROTEIN-RELATED"/>
    <property type="match status" value="1"/>
</dbReference>
<dbReference type="PROSITE" id="PS51767">
    <property type="entry name" value="PEPTIDASE_A1"/>
    <property type="match status" value="1"/>
</dbReference>
<dbReference type="InterPro" id="IPR034161">
    <property type="entry name" value="Pepsin-like_plant"/>
</dbReference>
<keyword evidence="4" id="KW-0645">Protease</keyword>
<comment type="subcellular location">
    <subcellularLocation>
        <location evidence="1">Secreted</location>
    </subcellularLocation>
</comment>
<proteinExistence type="inferred from homology"/>
<keyword evidence="3" id="KW-0964">Secreted</keyword>
<dbReference type="GO" id="GO:0004190">
    <property type="term" value="F:aspartic-type endopeptidase activity"/>
    <property type="evidence" value="ECO:0007669"/>
    <property type="project" value="UniProtKB-KW"/>
</dbReference>
<dbReference type="SUPFAM" id="SSF50630">
    <property type="entry name" value="Acid proteases"/>
    <property type="match status" value="1"/>
</dbReference>
<dbReference type="InterPro" id="IPR033121">
    <property type="entry name" value="PEPTIDASE_A1"/>
</dbReference>
<evidence type="ECO:0000256" key="2">
    <source>
        <dbReference type="ARBA" id="ARBA00007447"/>
    </source>
</evidence>
<keyword evidence="5" id="KW-0064">Aspartyl protease</keyword>
<evidence type="ECO:0000313" key="9">
    <source>
        <dbReference type="EMBL" id="KAE8077335.1"/>
    </source>
</evidence>
<evidence type="ECO:0000259" key="8">
    <source>
        <dbReference type="PROSITE" id="PS51767"/>
    </source>
</evidence>
<evidence type="ECO:0000256" key="6">
    <source>
        <dbReference type="ARBA" id="ARBA00022801"/>
    </source>
</evidence>
<comment type="similarity">
    <text evidence="2">Belongs to the peptidase A1 family.</text>
</comment>
<gene>
    <name evidence="9" type="ORF">FH972_015907</name>
</gene>
<dbReference type="InterPro" id="IPR021109">
    <property type="entry name" value="Peptidase_aspartic_dom_sf"/>
</dbReference>
<dbReference type="Pfam" id="PF14543">
    <property type="entry name" value="TAXi_N"/>
    <property type="match status" value="1"/>
</dbReference>
<name>A0A5N6RE75_9ROSI</name>
<dbReference type="PANTHER" id="PTHR47967:SF39">
    <property type="entry name" value="ASPARTYL PROTEASE FAMILY PROTEIN, PUTATIVE-RELATED"/>
    <property type="match status" value="1"/>
</dbReference>
<evidence type="ECO:0000256" key="7">
    <source>
        <dbReference type="ARBA" id="ARBA00023180"/>
    </source>
</evidence>